<sequence length="243" mass="24348">MRSLGTRRVAQAAGAAMVAVIALAGCSAGQVAETAILKAPVSGLNTQSPDGGLLIRNLQVLYNNPAGYKSGSDAPLELGLFNQTQQSITVTISSRPQPDARANIVAAQQIGLSGGAAAASPSANPEPTGSRPDATSGLPSEQVDTPSPGASSGTPTVAATPTKAALEPARITIPALSNVTFLADGKQSLVAQGLTGDLRPGYSLSLTIEVSGSNQPLEVTAPFAIPTSPASRAPGIEDENSEE</sequence>
<dbReference type="PROSITE" id="PS51257">
    <property type="entry name" value="PROKAR_LIPOPROTEIN"/>
    <property type="match status" value="1"/>
</dbReference>
<gene>
    <name evidence="3" type="ORF">Afe05nite_01200</name>
</gene>
<organism evidence="3 4">
    <name type="scientific">Paractinoplanes ferrugineus</name>
    <dbReference type="NCBI Taxonomy" id="113564"/>
    <lineage>
        <taxon>Bacteria</taxon>
        <taxon>Bacillati</taxon>
        <taxon>Actinomycetota</taxon>
        <taxon>Actinomycetes</taxon>
        <taxon>Micromonosporales</taxon>
        <taxon>Micromonosporaceae</taxon>
        <taxon>Paractinoplanes</taxon>
    </lineage>
</organism>
<name>A0A919MD96_9ACTN</name>
<feature type="chain" id="PRO_5037019657" description="Lipoprotein" evidence="2">
    <location>
        <begin position="25"/>
        <end position="243"/>
    </location>
</feature>
<keyword evidence="2" id="KW-0732">Signal</keyword>
<evidence type="ECO:0000313" key="4">
    <source>
        <dbReference type="Proteomes" id="UP000598174"/>
    </source>
</evidence>
<dbReference type="AlphaFoldDB" id="A0A919MD96"/>
<dbReference type="Proteomes" id="UP000598174">
    <property type="component" value="Unassembled WGS sequence"/>
</dbReference>
<comment type="caution">
    <text evidence="3">The sequence shown here is derived from an EMBL/GenBank/DDBJ whole genome shotgun (WGS) entry which is preliminary data.</text>
</comment>
<dbReference type="RefSeq" id="WP_203814909.1">
    <property type="nucleotide sequence ID" value="NZ_BAAABP010000014.1"/>
</dbReference>
<keyword evidence="4" id="KW-1185">Reference proteome</keyword>
<feature type="compositionally biased region" description="Polar residues" evidence="1">
    <location>
        <begin position="137"/>
        <end position="153"/>
    </location>
</feature>
<proteinExistence type="predicted"/>
<evidence type="ECO:0000256" key="1">
    <source>
        <dbReference type="SAM" id="MobiDB-lite"/>
    </source>
</evidence>
<dbReference type="EMBL" id="BOMM01000001">
    <property type="protein sequence ID" value="GIE08280.1"/>
    <property type="molecule type" value="Genomic_DNA"/>
</dbReference>
<feature type="signal peptide" evidence="2">
    <location>
        <begin position="1"/>
        <end position="24"/>
    </location>
</feature>
<protein>
    <recommendedName>
        <fullName evidence="5">Lipoprotein</fullName>
    </recommendedName>
</protein>
<evidence type="ECO:0000256" key="2">
    <source>
        <dbReference type="SAM" id="SignalP"/>
    </source>
</evidence>
<evidence type="ECO:0008006" key="5">
    <source>
        <dbReference type="Google" id="ProtNLM"/>
    </source>
</evidence>
<accession>A0A919MD96</accession>
<evidence type="ECO:0000313" key="3">
    <source>
        <dbReference type="EMBL" id="GIE08280.1"/>
    </source>
</evidence>
<feature type="region of interest" description="Disordered" evidence="1">
    <location>
        <begin position="219"/>
        <end position="243"/>
    </location>
</feature>
<feature type="region of interest" description="Disordered" evidence="1">
    <location>
        <begin position="115"/>
        <end position="162"/>
    </location>
</feature>
<reference evidence="3" key="1">
    <citation type="submission" date="2021-01" db="EMBL/GenBank/DDBJ databases">
        <title>Whole genome shotgun sequence of Actinoplanes ferrugineus NBRC 15555.</title>
        <authorList>
            <person name="Komaki H."/>
            <person name="Tamura T."/>
        </authorList>
    </citation>
    <scope>NUCLEOTIDE SEQUENCE</scope>
    <source>
        <strain evidence="3">NBRC 15555</strain>
    </source>
</reference>